<proteinExistence type="predicted"/>
<organism evidence="3 4">
    <name type="scientific">Artemisia annua</name>
    <name type="common">Sweet wormwood</name>
    <dbReference type="NCBI Taxonomy" id="35608"/>
    <lineage>
        <taxon>Eukaryota</taxon>
        <taxon>Viridiplantae</taxon>
        <taxon>Streptophyta</taxon>
        <taxon>Embryophyta</taxon>
        <taxon>Tracheophyta</taxon>
        <taxon>Spermatophyta</taxon>
        <taxon>Magnoliopsida</taxon>
        <taxon>eudicotyledons</taxon>
        <taxon>Gunneridae</taxon>
        <taxon>Pentapetalae</taxon>
        <taxon>asterids</taxon>
        <taxon>campanulids</taxon>
        <taxon>Asterales</taxon>
        <taxon>Asteraceae</taxon>
        <taxon>Asteroideae</taxon>
        <taxon>Anthemideae</taxon>
        <taxon>Artemisiinae</taxon>
        <taxon>Artemisia</taxon>
    </lineage>
</organism>
<feature type="compositionally biased region" description="Basic and acidic residues" evidence="1">
    <location>
        <begin position="15"/>
        <end position="39"/>
    </location>
</feature>
<evidence type="ECO:0000313" key="3">
    <source>
        <dbReference type="EMBL" id="PWA36291.1"/>
    </source>
</evidence>
<sequence>MDTASTITSSDSSLTEEKRYYRESLEERGLKKEEIEKKVAAHQKQLQYKYGLTDHNEDSSHKRTSSERREKRDDSRESSRKRQRSHYDSESPQRKSSSRDREKGEDELSWNS</sequence>
<gene>
    <name evidence="3" type="ORF">CTI12_AA601310</name>
</gene>
<protein>
    <submittedName>
        <fullName evidence="3">RNA recognition motif (RRM)-containing protein</fullName>
    </submittedName>
</protein>
<feature type="compositionally biased region" description="Low complexity" evidence="1">
    <location>
        <begin position="1"/>
        <end position="13"/>
    </location>
</feature>
<dbReference type="Pfam" id="PF08312">
    <property type="entry name" value="cwf21"/>
    <property type="match status" value="1"/>
</dbReference>
<name>A0A2U1KHT8_ARTAN</name>
<evidence type="ECO:0000256" key="1">
    <source>
        <dbReference type="SAM" id="MobiDB-lite"/>
    </source>
</evidence>
<dbReference type="OrthoDB" id="1818712at2759"/>
<dbReference type="STRING" id="35608.A0A2U1KHT8"/>
<dbReference type="AlphaFoldDB" id="A0A2U1KHT8"/>
<dbReference type="EMBL" id="PKPP01018399">
    <property type="protein sequence ID" value="PWA36291.1"/>
    <property type="molecule type" value="Genomic_DNA"/>
</dbReference>
<dbReference type="InterPro" id="IPR013170">
    <property type="entry name" value="mRNA_splic_Cwf21_dom"/>
</dbReference>
<evidence type="ECO:0000313" key="4">
    <source>
        <dbReference type="Proteomes" id="UP000245207"/>
    </source>
</evidence>
<feature type="region of interest" description="Disordered" evidence="1">
    <location>
        <begin position="1"/>
        <end position="112"/>
    </location>
</feature>
<comment type="caution">
    <text evidence="3">The sequence shown here is derived from an EMBL/GenBank/DDBJ whole genome shotgun (WGS) entry which is preliminary data.</text>
</comment>
<dbReference type="Gene3D" id="6.10.140.420">
    <property type="match status" value="1"/>
</dbReference>
<dbReference type="Proteomes" id="UP000245207">
    <property type="component" value="Unassembled WGS sequence"/>
</dbReference>
<keyword evidence="4" id="KW-1185">Reference proteome</keyword>
<feature type="compositionally biased region" description="Basic and acidic residues" evidence="1">
    <location>
        <begin position="52"/>
        <end position="106"/>
    </location>
</feature>
<accession>A0A2U1KHT8</accession>
<reference evidence="3 4" key="1">
    <citation type="journal article" date="2018" name="Mol. Plant">
        <title>The genome of Artemisia annua provides insight into the evolution of Asteraceae family and artemisinin biosynthesis.</title>
        <authorList>
            <person name="Shen Q."/>
            <person name="Zhang L."/>
            <person name="Liao Z."/>
            <person name="Wang S."/>
            <person name="Yan T."/>
            <person name="Shi P."/>
            <person name="Liu M."/>
            <person name="Fu X."/>
            <person name="Pan Q."/>
            <person name="Wang Y."/>
            <person name="Lv Z."/>
            <person name="Lu X."/>
            <person name="Zhang F."/>
            <person name="Jiang W."/>
            <person name="Ma Y."/>
            <person name="Chen M."/>
            <person name="Hao X."/>
            <person name="Li L."/>
            <person name="Tang Y."/>
            <person name="Lv G."/>
            <person name="Zhou Y."/>
            <person name="Sun X."/>
            <person name="Brodelius P.E."/>
            <person name="Rose J.K.C."/>
            <person name="Tang K."/>
        </authorList>
    </citation>
    <scope>NUCLEOTIDE SEQUENCE [LARGE SCALE GENOMIC DNA]</scope>
    <source>
        <strain evidence="4">cv. Huhao1</strain>
        <tissue evidence="3">Leaf</tissue>
    </source>
</reference>
<feature type="domain" description="CWF21" evidence="2">
    <location>
        <begin position="21"/>
        <end position="47"/>
    </location>
</feature>
<dbReference type="GO" id="GO:0005634">
    <property type="term" value="C:nucleus"/>
    <property type="evidence" value="ECO:0007669"/>
    <property type="project" value="UniProtKB-ARBA"/>
</dbReference>
<evidence type="ECO:0000259" key="2">
    <source>
        <dbReference type="Pfam" id="PF08312"/>
    </source>
</evidence>